<dbReference type="GO" id="GO:0016301">
    <property type="term" value="F:kinase activity"/>
    <property type="evidence" value="ECO:0007669"/>
    <property type="project" value="UniProtKB-KW"/>
</dbReference>
<dbReference type="Gene3D" id="3.40.50.300">
    <property type="entry name" value="P-loop containing nucleotide triphosphate hydrolases"/>
    <property type="match status" value="1"/>
</dbReference>
<dbReference type="AlphaFoldDB" id="A0A4R6N4B4"/>
<keyword evidence="2" id="KW-0418">Kinase</keyword>
<dbReference type="InterPro" id="IPR038727">
    <property type="entry name" value="NadR/Ttd14_AAA_dom"/>
</dbReference>
<sequence length="231" mass="25234">MLRIALIGAESTGKSQLAQALAERLRQDSGLRCAVVPEHLRHWCEQQGRTPRPEEQAAIAAEQARQIELAAQTHELVICDTTPLMTAIYSQLLFGDEGLLPMALDFQRRCDLTLLTALDLPWVADGLQRDGPHVQQPVDAALRRALLGAGLGWSGVGGQGAARLESALNAITPLLLRRGLLRGRASGLFTRLQARQQAMPEQAWFCQDCDVPECEHASLRLRAAAPDQPLN</sequence>
<dbReference type="Pfam" id="PF13521">
    <property type="entry name" value="AAA_28"/>
    <property type="match status" value="1"/>
</dbReference>
<accession>A0A4R6N4B4</accession>
<dbReference type="InterPro" id="IPR052735">
    <property type="entry name" value="NAD_biosynth-regulator"/>
</dbReference>
<proteinExistence type="predicted"/>
<dbReference type="RefSeq" id="WP_133603705.1">
    <property type="nucleotide sequence ID" value="NZ_JAUFPJ010000004.1"/>
</dbReference>
<evidence type="ECO:0000259" key="1">
    <source>
        <dbReference type="Pfam" id="PF13521"/>
    </source>
</evidence>
<gene>
    <name evidence="2" type="ORF">DFR39_104310</name>
</gene>
<feature type="domain" description="NadR/Ttd14 AAA" evidence="1">
    <location>
        <begin position="3"/>
        <end position="153"/>
    </location>
</feature>
<protein>
    <submittedName>
        <fullName evidence="2">Nicotinamide riboside kinase</fullName>
    </submittedName>
</protein>
<organism evidence="2 3">
    <name type="scientific">Roseateles asaccharophilus</name>
    <dbReference type="NCBI Taxonomy" id="582607"/>
    <lineage>
        <taxon>Bacteria</taxon>
        <taxon>Pseudomonadati</taxon>
        <taxon>Pseudomonadota</taxon>
        <taxon>Betaproteobacteria</taxon>
        <taxon>Burkholderiales</taxon>
        <taxon>Sphaerotilaceae</taxon>
        <taxon>Roseateles</taxon>
    </lineage>
</organism>
<reference evidence="2 3" key="1">
    <citation type="submission" date="2019-03" db="EMBL/GenBank/DDBJ databases">
        <title>Genomic Encyclopedia of Type Strains, Phase IV (KMG-IV): sequencing the most valuable type-strain genomes for metagenomic binning, comparative biology and taxonomic classification.</title>
        <authorList>
            <person name="Goeker M."/>
        </authorList>
    </citation>
    <scope>NUCLEOTIDE SEQUENCE [LARGE SCALE GENOMIC DNA]</scope>
    <source>
        <strain evidence="2 3">DSM 25082</strain>
    </source>
</reference>
<keyword evidence="3" id="KW-1185">Reference proteome</keyword>
<dbReference type="EMBL" id="SNXE01000004">
    <property type="protein sequence ID" value="TDP09745.1"/>
    <property type="molecule type" value="Genomic_DNA"/>
</dbReference>
<evidence type="ECO:0000313" key="3">
    <source>
        <dbReference type="Proteomes" id="UP000295357"/>
    </source>
</evidence>
<dbReference type="SUPFAM" id="SSF52540">
    <property type="entry name" value="P-loop containing nucleoside triphosphate hydrolases"/>
    <property type="match status" value="1"/>
</dbReference>
<dbReference type="PANTHER" id="PTHR37512:SF1">
    <property type="entry name" value="NADR_TTD14 AAA DOMAIN-CONTAINING PROTEIN"/>
    <property type="match status" value="1"/>
</dbReference>
<dbReference type="InterPro" id="IPR027417">
    <property type="entry name" value="P-loop_NTPase"/>
</dbReference>
<dbReference type="Proteomes" id="UP000295357">
    <property type="component" value="Unassembled WGS sequence"/>
</dbReference>
<dbReference type="PANTHER" id="PTHR37512">
    <property type="entry name" value="TRIFUNCTIONAL NAD BIOSYNTHESIS/REGULATOR PROTEIN NADR"/>
    <property type="match status" value="1"/>
</dbReference>
<keyword evidence="2" id="KW-0808">Transferase</keyword>
<evidence type="ECO:0000313" key="2">
    <source>
        <dbReference type="EMBL" id="TDP09745.1"/>
    </source>
</evidence>
<name>A0A4R6N4B4_9BURK</name>
<comment type="caution">
    <text evidence="2">The sequence shown here is derived from an EMBL/GenBank/DDBJ whole genome shotgun (WGS) entry which is preliminary data.</text>
</comment>
<dbReference type="OrthoDB" id="9151999at2"/>